<evidence type="ECO:0000313" key="3">
    <source>
        <dbReference type="Proteomes" id="UP000324611"/>
    </source>
</evidence>
<feature type="non-terminal residue" evidence="2">
    <location>
        <position position="144"/>
    </location>
</feature>
<dbReference type="InterPro" id="IPR012674">
    <property type="entry name" value="Calycin"/>
</dbReference>
<dbReference type="EMBL" id="VUOC01000151">
    <property type="protein sequence ID" value="KAA2235134.1"/>
    <property type="molecule type" value="Genomic_DNA"/>
</dbReference>
<dbReference type="AlphaFoldDB" id="A0A5B2V7X4"/>
<reference evidence="2 3" key="2">
    <citation type="submission" date="2019-09" db="EMBL/GenBank/DDBJ databases">
        <authorList>
            <person name="Jin C."/>
        </authorList>
    </citation>
    <scope>NUCLEOTIDE SEQUENCE [LARGE SCALE GENOMIC DNA]</scope>
    <source>
        <strain evidence="2 3">BN140078</strain>
    </source>
</reference>
<dbReference type="InterPro" id="IPR000566">
    <property type="entry name" value="Lipocln_cytosolic_FA-bd_dom"/>
</dbReference>
<proteinExistence type="predicted"/>
<name>A0A5B2V7X4_9BACT</name>
<comment type="caution">
    <text evidence="2">The sequence shown here is derived from an EMBL/GenBank/DDBJ whole genome shotgun (WGS) entry which is preliminary data.</text>
</comment>
<sequence>QVVDTSVSGGSATVATGTVTATIDGRLRRTLANGRVEDIWVLATDYENYALLYSCVNVDSEHRRVWSAKHSKARQLTAAAQNAMTPIITANRVLHQELYLTVDQSDRACFHYPEQTGQQVILPGQCDTNIPVVQNFDANAYTGT</sequence>
<evidence type="ECO:0000259" key="1">
    <source>
        <dbReference type="Pfam" id="PF00061"/>
    </source>
</evidence>
<feature type="domain" description="Lipocalin/cytosolic fatty-acid binding" evidence="1">
    <location>
        <begin position="18"/>
        <end position="91"/>
    </location>
</feature>
<keyword evidence="3" id="KW-1185">Reference proteome</keyword>
<gene>
    <name evidence="2" type="ORF">F0L74_33065</name>
</gene>
<dbReference type="Proteomes" id="UP000324611">
    <property type="component" value="Unassembled WGS sequence"/>
</dbReference>
<feature type="non-terminal residue" evidence="2">
    <location>
        <position position="1"/>
    </location>
</feature>
<evidence type="ECO:0000313" key="2">
    <source>
        <dbReference type="EMBL" id="KAA2235134.1"/>
    </source>
</evidence>
<organism evidence="2 3">
    <name type="scientific">Chitinophaga agrisoli</name>
    <dbReference type="NCBI Taxonomy" id="2607653"/>
    <lineage>
        <taxon>Bacteria</taxon>
        <taxon>Pseudomonadati</taxon>
        <taxon>Bacteroidota</taxon>
        <taxon>Chitinophagia</taxon>
        <taxon>Chitinophagales</taxon>
        <taxon>Chitinophagaceae</taxon>
        <taxon>Chitinophaga</taxon>
    </lineage>
</organism>
<dbReference type="Pfam" id="PF00061">
    <property type="entry name" value="Lipocalin"/>
    <property type="match status" value="1"/>
</dbReference>
<accession>A0A5B2V7X4</accession>
<reference evidence="2 3" key="1">
    <citation type="submission" date="2019-09" db="EMBL/GenBank/DDBJ databases">
        <title>Chitinophaga ginsengihumi sp. nov., isolated from soil of ginseng rhizosphere.</title>
        <authorList>
            <person name="Lee J."/>
        </authorList>
    </citation>
    <scope>NUCLEOTIDE SEQUENCE [LARGE SCALE GENOMIC DNA]</scope>
    <source>
        <strain evidence="2 3">BN140078</strain>
    </source>
</reference>
<protein>
    <submittedName>
        <fullName evidence="2">Lipocalin/fatty-acid binding family protein</fullName>
    </submittedName>
</protein>
<dbReference type="SUPFAM" id="SSF50814">
    <property type="entry name" value="Lipocalins"/>
    <property type="match status" value="1"/>
</dbReference>
<dbReference type="Gene3D" id="2.40.128.20">
    <property type="match status" value="1"/>
</dbReference>